<dbReference type="GO" id="GO:0000785">
    <property type="term" value="C:chromatin"/>
    <property type="evidence" value="ECO:0007669"/>
    <property type="project" value="TreeGrafter"/>
</dbReference>
<reference evidence="11" key="2">
    <citation type="submission" date="2020-08" db="EMBL/GenBank/DDBJ databases">
        <title>Plant Genome Project.</title>
        <authorList>
            <person name="Zhang R.-G."/>
        </authorList>
    </citation>
    <scope>NUCLEOTIDE SEQUENCE</scope>
    <source>
        <strain evidence="11">Huo1</strain>
        <tissue evidence="11">Leaf</tissue>
    </source>
</reference>
<dbReference type="InterPro" id="IPR036915">
    <property type="entry name" value="Cyclin-like_sf"/>
</dbReference>
<dbReference type="GO" id="GO:0032875">
    <property type="term" value="P:regulation of DNA endoreduplication"/>
    <property type="evidence" value="ECO:0007669"/>
    <property type="project" value="UniProtKB-ARBA"/>
</dbReference>
<evidence type="ECO:0000313" key="12">
    <source>
        <dbReference type="Proteomes" id="UP000298416"/>
    </source>
</evidence>
<keyword evidence="6" id="KW-0539">Nucleus</keyword>
<evidence type="ECO:0000256" key="5">
    <source>
        <dbReference type="ARBA" id="ARBA00023163"/>
    </source>
</evidence>
<evidence type="ECO:0008006" key="13">
    <source>
        <dbReference type="Google" id="ProtNLM"/>
    </source>
</evidence>
<keyword evidence="3" id="KW-0678">Repressor</keyword>
<comment type="caution">
    <text evidence="11">The sequence shown here is derived from an EMBL/GenBank/DDBJ whole genome shotgun (WGS) entry which is preliminary data.</text>
</comment>
<keyword evidence="7" id="KW-0131">Cell cycle</keyword>
<dbReference type="Gene3D" id="1.10.472.10">
    <property type="entry name" value="Cyclin-like"/>
    <property type="match status" value="2"/>
</dbReference>
<dbReference type="InterPro" id="IPR002719">
    <property type="entry name" value="RB_B"/>
</dbReference>
<dbReference type="Pfam" id="PF01857">
    <property type="entry name" value="RB_B"/>
    <property type="match status" value="1"/>
</dbReference>
<dbReference type="Proteomes" id="UP000298416">
    <property type="component" value="Unassembled WGS sequence"/>
</dbReference>
<feature type="domain" description="Retinoblastoma-associated protein N-terminal" evidence="9">
    <location>
        <begin position="135"/>
        <end position="278"/>
    </location>
</feature>
<dbReference type="EMBL" id="PNBA02000006">
    <property type="protein sequence ID" value="KAG6422469.1"/>
    <property type="molecule type" value="Genomic_DNA"/>
</dbReference>
<dbReference type="InterPro" id="IPR002720">
    <property type="entry name" value="RB_A"/>
</dbReference>
<keyword evidence="4" id="KW-0805">Transcription regulation</keyword>
<evidence type="ECO:0000256" key="3">
    <source>
        <dbReference type="ARBA" id="ARBA00022491"/>
    </source>
</evidence>
<gene>
    <name evidence="11" type="ORF">SASPL_119041</name>
</gene>
<dbReference type="GO" id="GO:0006357">
    <property type="term" value="P:regulation of transcription by RNA polymerase II"/>
    <property type="evidence" value="ECO:0007669"/>
    <property type="project" value="InterPro"/>
</dbReference>
<organism evidence="11">
    <name type="scientific">Salvia splendens</name>
    <name type="common">Scarlet sage</name>
    <dbReference type="NCBI Taxonomy" id="180675"/>
    <lineage>
        <taxon>Eukaryota</taxon>
        <taxon>Viridiplantae</taxon>
        <taxon>Streptophyta</taxon>
        <taxon>Embryophyta</taxon>
        <taxon>Tracheophyta</taxon>
        <taxon>Spermatophyta</taxon>
        <taxon>Magnoliopsida</taxon>
        <taxon>eudicotyledons</taxon>
        <taxon>Gunneridae</taxon>
        <taxon>Pentapetalae</taxon>
        <taxon>asterids</taxon>
        <taxon>lamiids</taxon>
        <taxon>Lamiales</taxon>
        <taxon>Lamiaceae</taxon>
        <taxon>Nepetoideae</taxon>
        <taxon>Mentheae</taxon>
        <taxon>Salviinae</taxon>
        <taxon>Salvia</taxon>
        <taxon>Salvia subgen. Calosphace</taxon>
        <taxon>core Calosphace</taxon>
    </lineage>
</organism>
<dbReference type="PANTHER" id="PTHR13742:SF17">
    <property type="entry name" value="RE32990P-RELATED"/>
    <property type="match status" value="1"/>
</dbReference>
<dbReference type="GO" id="GO:2000134">
    <property type="term" value="P:negative regulation of G1/S transition of mitotic cell cycle"/>
    <property type="evidence" value="ECO:0007669"/>
    <property type="project" value="TreeGrafter"/>
</dbReference>
<dbReference type="SUPFAM" id="SSF47954">
    <property type="entry name" value="Cyclin-like"/>
    <property type="match status" value="2"/>
</dbReference>
<keyword evidence="12" id="KW-1185">Reference proteome</keyword>
<dbReference type="GO" id="GO:0005667">
    <property type="term" value="C:transcription regulator complex"/>
    <property type="evidence" value="ECO:0007669"/>
    <property type="project" value="TreeGrafter"/>
</dbReference>
<comment type="subcellular location">
    <subcellularLocation>
        <location evidence="1">Nucleus</location>
    </subcellularLocation>
</comment>
<evidence type="ECO:0000259" key="10">
    <source>
        <dbReference type="SMART" id="SM01368"/>
    </source>
</evidence>
<dbReference type="GO" id="GO:0005634">
    <property type="term" value="C:nucleus"/>
    <property type="evidence" value="ECO:0007669"/>
    <property type="project" value="UniProtKB-SubCell"/>
</dbReference>
<dbReference type="InterPro" id="IPR024599">
    <property type="entry name" value="RB_N"/>
</dbReference>
<dbReference type="InterPro" id="IPR028309">
    <property type="entry name" value="RB_fam"/>
</dbReference>
<dbReference type="FunFam" id="1.10.472.10:FF:000030">
    <property type="entry name" value="Retinoblastoma-related protein 1"/>
    <property type="match status" value="1"/>
</dbReference>
<dbReference type="GO" id="GO:0000977">
    <property type="term" value="F:RNA polymerase II transcription regulatory region sequence-specific DNA binding"/>
    <property type="evidence" value="ECO:0007669"/>
    <property type="project" value="TreeGrafter"/>
</dbReference>
<evidence type="ECO:0000313" key="11">
    <source>
        <dbReference type="EMBL" id="KAG6422469.1"/>
    </source>
</evidence>
<dbReference type="FunFam" id="1.10.472.10:FF:000067">
    <property type="entry name" value="Retinoblastoma-related protein 1"/>
    <property type="match status" value="1"/>
</dbReference>
<dbReference type="AlphaFoldDB" id="A0A8X8Y0T7"/>
<dbReference type="SMART" id="SM01367">
    <property type="entry name" value="DUF3452"/>
    <property type="match status" value="1"/>
</dbReference>
<dbReference type="Pfam" id="PF01858">
    <property type="entry name" value="RB_A"/>
    <property type="match status" value="1"/>
</dbReference>
<keyword evidence="5" id="KW-0804">Transcription</keyword>
<dbReference type="PANTHER" id="PTHR13742">
    <property type="entry name" value="RETINOBLASTOMA-ASSOCIATED PROTEIN RB -RELATED"/>
    <property type="match status" value="1"/>
</dbReference>
<dbReference type="CDD" id="cd20601">
    <property type="entry name" value="CYCLIN_AtRBR_like"/>
    <property type="match status" value="1"/>
</dbReference>
<evidence type="ECO:0000259" key="9">
    <source>
        <dbReference type="SMART" id="SM01367"/>
    </source>
</evidence>
<dbReference type="FunFam" id="1.10.472.140:FF:000003">
    <property type="entry name" value="Retinoblastoma-related protein 1"/>
    <property type="match status" value="1"/>
</dbReference>
<dbReference type="Pfam" id="PF11934">
    <property type="entry name" value="DUF3452"/>
    <property type="match status" value="1"/>
</dbReference>
<evidence type="ECO:0000256" key="7">
    <source>
        <dbReference type="ARBA" id="ARBA00023306"/>
    </source>
</evidence>
<comment type="similarity">
    <text evidence="2">Belongs to the retinoblastoma protein (RB) family.</text>
</comment>
<feature type="domain" description="Retinoblastoma-associated protein A-box" evidence="10">
    <location>
        <begin position="461"/>
        <end position="654"/>
    </location>
</feature>
<proteinExistence type="inferred from homology"/>
<name>A0A8X8Y0T7_SALSN</name>
<evidence type="ECO:0000256" key="2">
    <source>
        <dbReference type="ARBA" id="ARBA00009475"/>
    </source>
</evidence>
<evidence type="ECO:0000256" key="8">
    <source>
        <dbReference type="SAM" id="MobiDB-lite"/>
    </source>
</evidence>
<accession>A0A8X8Y0T7</accession>
<feature type="compositionally biased region" description="Polar residues" evidence="8">
    <location>
        <begin position="425"/>
        <end position="437"/>
    </location>
</feature>
<evidence type="ECO:0000256" key="1">
    <source>
        <dbReference type="ARBA" id="ARBA00004123"/>
    </source>
</evidence>
<sequence>MDTTRGALSLVGNCMKSLQKEANSNSAEIGDLKHMAELKMIPTPNRDRDGGGTTIEARFAHFCKAIMLTVDLLLAIPHNQDDLALDEGDFLEQATKLFGQSKSLLLANVSAIGTGMLDEAERYWFSFVLYSVRRLSENVGPKEKGLNLCRILRAAKLNIIDFYKELHQYLIKVGSILSNLFGEDWEKRLEAKESHTNFVHLTLLRKKYERAFRDLFSMVDADDSKQLNVANVSAHGSDYYRFGWLLFLALRVHVFRLCKDLVSCTHGLVSVLAILLIHIPARYRNFNLNDSDRIVMKGYKADLLASLCNMYDTSEDVLRQTLDKANNLITDILKKNHRLASDCTPENLENIVTDGLIYFDDLMDESSLPSSVNLLEKDYDTETRDMDGLDERIFINDNDSLLGSGSLSGSALNMSGSGTKRKIDTMSSPTKTISSPLSPYRSPVRHSNGYAGGGMSKMAATPVSTAMTTAKWLCSVIAPLPSKPSAELERFLQSCDRDVSADVTRRAQVILEAIFPSSGPGQNATLMDNIWAEQRRIEAMKLYFRVLQALCMAESQILHVNNLTSLLTSERFHRCMLACSAELVLATHKTVTMLFPTVLERTGITAFDLSKVIESFIRHEETLPRELRRHLNSLEERLLESMVWEKGSSMYNSLIVAKPVLSAEITRLGLLAEPMLSLDAIAMHINMSSGVLAPTQKHDKTGQSVDIRSPKRVCTEYRSVLVERNSFTSPVKDRLLALNNLKSKFPAPILHSAFASPTRPNPGGGGETCAETAVNVFFSKIVKLAAVRINGMVERLQLSQQIRESVYCLFQKILGQRTTLFFSRHIDQIILCCFYGVAKISQLNLTFKEIIFNYKKQPQCKPQVFRSVYVDWKAPRRTGKTGPDHVDIITFYNEIFIPAVKPLLVELAPGGSEQGGSHASEAKNNIDGVFPAPASPKPSSFPSLPDMSPKKVSAAHNVYVSPLRSSKMDALISHSSKSYYACVGESTHAYQSPSKDLTAINDRLNGTRKLRVALKFNEEEGGLVRGTGLVTDSVVADSLGIQNGKRVLTPVKSEQQADL</sequence>
<reference evidence="11" key="1">
    <citation type="submission" date="2018-01" db="EMBL/GenBank/DDBJ databases">
        <authorList>
            <person name="Mao J.F."/>
        </authorList>
    </citation>
    <scope>NUCLEOTIDE SEQUENCE</scope>
    <source>
        <strain evidence="11">Huo1</strain>
        <tissue evidence="11">Leaf</tissue>
    </source>
</reference>
<evidence type="ECO:0000256" key="6">
    <source>
        <dbReference type="ARBA" id="ARBA00023242"/>
    </source>
</evidence>
<feature type="region of interest" description="Disordered" evidence="8">
    <location>
        <begin position="413"/>
        <end position="443"/>
    </location>
</feature>
<protein>
    <recommendedName>
        <fullName evidence="13">Retinoblastoma-related protein</fullName>
    </recommendedName>
</protein>
<dbReference type="Gene3D" id="1.10.472.140">
    <property type="match status" value="1"/>
</dbReference>
<dbReference type="SMART" id="SM01368">
    <property type="entry name" value="RB_A"/>
    <property type="match status" value="1"/>
</dbReference>
<dbReference type="GO" id="GO:0030154">
    <property type="term" value="P:cell differentiation"/>
    <property type="evidence" value="ECO:0007669"/>
    <property type="project" value="TreeGrafter"/>
</dbReference>
<evidence type="ECO:0000256" key="4">
    <source>
        <dbReference type="ARBA" id="ARBA00023015"/>
    </source>
</evidence>